<accession>A0ABS7CMG4</accession>
<sequence>RAVFRDVCIRGNQDTLYTPGQGRQYYADSYIEGTVDFIFGSATAVFERCEIHSIRRHSGYVTAASTAEEQAYGYVFVNCKLTGTAPEHSVSLGRPWRPHAKVAFVRSWMDRHIRPAGWDNWRDPSREKTASFAEFGSTGPGARTESRAAWAKRLPGPEADGL</sequence>
<comment type="pathway">
    <text evidence="5">Glycan metabolism; pectin degradation; 2-dehydro-3-deoxy-D-gluconate from pectin: step 1/5.</text>
</comment>
<evidence type="ECO:0000256" key="2">
    <source>
        <dbReference type="ARBA" id="ARBA00022801"/>
    </source>
</evidence>
<evidence type="ECO:0000256" key="3">
    <source>
        <dbReference type="ARBA" id="ARBA00023085"/>
    </source>
</evidence>
<dbReference type="InterPro" id="IPR011050">
    <property type="entry name" value="Pectin_lyase_fold/virulence"/>
</dbReference>
<dbReference type="Gene3D" id="2.160.20.10">
    <property type="entry name" value="Single-stranded right-handed beta-helix, Pectin lyase-like"/>
    <property type="match status" value="1"/>
</dbReference>
<organism evidence="8 9">
    <name type="scientific">Paenibacillus sepulcri</name>
    <dbReference type="NCBI Taxonomy" id="359917"/>
    <lineage>
        <taxon>Bacteria</taxon>
        <taxon>Bacillati</taxon>
        <taxon>Bacillota</taxon>
        <taxon>Bacilli</taxon>
        <taxon>Bacillales</taxon>
        <taxon>Paenibacillaceae</taxon>
        <taxon>Paenibacillus</taxon>
    </lineage>
</organism>
<dbReference type="PANTHER" id="PTHR31321:SF57">
    <property type="entry name" value="PECTINESTERASE 53-RELATED"/>
    <property type="match status" value="1"/>
</dbReference>
<evidence type="ECO:0000256" key="6">
    <source>
        <dbReference type="SAM" id="MobiDB-lite"/>
    </source>
</evidence>
<feature type="domain" description="Pectinesterase catalytic" evidence="7">
    <location>
        <begin position="2"/>
        <end position="151"/>
    </location>
</feature>
<evidence type="ECO:0000259" key="7">
    <source>
        <dbReference type="Pfam" id="PF01095"/>
    </source>
</evidence>
<dbReference type="InterPro" id="IPR033131">
    <property type="entry name" value="Pectinesterase_Asp_AS"/>
</dbReference>
<evidence type="ECO:0000256" key="4">
    <source>
        <dbReference type="PROSITE-ProRule" id="PRU10040"/>
    </source>
</evidence>
<proteinExistence type="inferred from homology"/>
<dbReference type="Pfam" id="PF01095">
    <property type="entry name" value="Pectinesterase"/>
    <property type="match status" value="1"/>
</dbReference>
<dbReference type="PROSITE" id="PS00503">
    <property type="entry name" value="PECTINESTERASE_2"/>
    <property type="match status" value="1"/>
</dbReference>
<dbReference type="InterPro" id="IPR012334">
    <property type="entry name" value="Pectin_lyas_fold"/>
</dbReference>
<dbReference type="EC" id="3.1.1.11" evidence="5"/>
<evidence type="ECO:0000256" key="5">
    <source>
        <dbReference type="RuleBase" id="RU000589"/>
    </source>
</evidence>
<dbReference type="EMBL" id="JAHZIK010003218">
    <property type="protein sequence ID" value="MBW7461731.1"/>
    <property type="molecule type" value="Genomic_DNA"/>
</dbReference>
<feature type="non-terminal residue" evidence="8">
    <location>
        <position position="162"/>
    </location>
</feature>
<reference evidence="8 9" key="1">
    <citation type="submission" date="2021-07" db="EMBL/GenBank/DDBJ databases">
        <title>Paenibacillus radiodurans sp. nov., isolated from the southeastern edge of Tengger Desert.</title>
        <authorList>
            <person name="Zhang G."/>
        </authorList>
    </citation>
    <scope>NUCLEOTIDE SEQUENCE [LARGE SCALE GENOMIC DNA]</scope>
    <source>
        <strain evidence="8 9">CCM 7311</strain>
    </source>
</reference>
<dbReference type="InterPro" id="IPR000070">
    <property type="entry name" value="Pectinesterase_cat"/>
</dbReference>
<dbReference type="PANTHER" id="PTHR31321">
    <property type="entry name" value="ACYL-COA THIOESTER HYDROLASE YBHC-RELATED"/>
    <property type="match status" value="1"/>
</dbReference>
<evidence type="ECO:0000313" key="8">
    <source>
        <dbReference type="EMBL" id="MBW7461731.1"/>
    </source>
</evidence>
<comment type="catalytic activity">
    <reaction evidence="5">
        <text>[(1-&gt;4)-alpha-D-galacturonosyl methyl ester](n) + n H2O = [(1-&gt;4)-alpha-D-galacturonosyl](n) + n methanol + n H(+)</text>
        <dbReference type="Rhea" id="RHEA:22380"/>
        <dbReference type="Rhea" id="RHEA-COMP:14570"/>
        <dbReference type="Rhea" id="RHEA-COMP:14573"/>
        <dbReference type="ChEBI" id="CHEBI:15377"/>
        <dbReference type="ChEBI" id="CHEBI:15378"/>
        <dbReference type="ChEBI" id="CHEBI:17790"/>
        <dbReference type="ChEBI" id="CHEBI:140522"/>
        <dbReference type="ChEBI" id="CHEBI:140523"/>
        <dbReference type="EC" id="3.1.1.11"/>
    </reaction>
</comment>
<keyword evidence="3 5" id="KW-0063">Aspartyl esterase</keyword>
<comment type="similarity">
    <text evidence="1">Belongs to the pectinesterase family.</text>
</comment>
<keyword evidence="9" id="KW-1185">Reference proteome</keyword>
<feature type="active site" evidence="4">
    <location>
        <position position="36"/>
    </location>
</feature>
<feature type="region of interest" description="Disordered" evidence="6">
    <location>
        <begin position="129"/>
        <end position="162"/>
    </location>
</feature>
<dbReference type="SUPFAM" id="SSF51126">
    <property type="entry name" value="Pectin lyase-like"/>
    <property type="match status" value="1"/>
</dbReference>
<evidence type="ECO:0000256" key="1">
    <source>
        <dbReference type="ARBA" id="ARBA00008891"/>
    </source>
</evidence>
<dbReference type="Proteomes" id="UP001519887">
    <property type="component" value="Unassembled WGS sequence"/>
</dbReference>
<feature type="non-terminal residue" evidence="8">
    <location>
        <position position="1"/>
    </location>
</feature>
<name>A0ABS7CMG4_9BACL</name>
<evidence type="ECO:0000313" key="9">
    <source>
        <dbReference type="Proteomes" id="UP001519887"/>
    </source>
</evidence>
<protein>
    <recommendedName>
        <fullName evidence="5">Pectinesterase</fullName>
        <ecNumber evidence="5">3.1.1.11</ecNumber>
    </recommendedName>
</protein>
<keyword evidence="2 5" id="KW-0378">Hydrolase</keyword>
<comment type="caution">
    <text evidence="8">The sequence shown here is derived from an EMBL/GenBank/DDBJ whole genome shotgun (WGS) entry which is preliminary data.</text>
</comment>
<gene>
    <name evidence="8" type="ORF">K0U00_47525</name>
</gene>